<feature type="region of interest" description="Disordered" evidence="1">
    <location>
        <begin position="1"/>
        <end position="26"/>
    </location>
</feature>
<proteinExistence type="predicted"/>
<accession>A0A8D8FQ16</accession>
<feature type="compositionally biased region" description="Basic and acidic residues" evidence="1">
    <location>
        <begin position="64"/>
        <end position="73"/>
    </location>
</feature>
<sequence length="99" mass="11224">MYSEREFFAPLQPQSQSTRAAGPGRCPSNRFKHHKSALYTRHQVPRGAPPERPHGKNINFLPAETKHTHDTHGKKCKSPRRLTTDDPTSASAKYLFLCL</sequence>
<protein>
    <submittedName>
        <fullName evidence="2">(northern house mosquito) hypothetical protein</fullName>
    </submittedName>
</protein>
<name>A0A8D8FQ16_CULPI</name>
<dbReference type="AlphaFoldDB" id="A0A8D8FQ16"/>
<dbReference type="EMBL" id="HBUE01084197">
    <property type="protein sequence ID" value="CAG6478950.1"/>
    <property type="molecule type" value="Transcribed_RNA"/>
</dbReference>
<feature type="region of interest" description="Disordered" evidence="1">
    <location>
        <begin position="43"/>
        <end position="87"/>
    </location>
</feature>
<organism evidence="2">
    <name type="scientific">Culex pipiens</name>
    <name type="common">House mosquito</name>
    <dbReference type="NCBI Taxonomy" id="7175"/>
    <lineage>
        <taxon>Eukaryota</taxon>
        <taxon>Metazoa</taxon>
        <taxon>Ecdysozoa</taxon>
        <taxon>Arthropoda</taxon>
        <taxon>Hexapoda</taxon>
        <taxon>Insecta</taxon>
        <taxon>Pterygota</taxon>
        <taxon>Neoptera</taxon>
        <taxon>Endopterygota</taxon>
        <taxon>Diptera</taxon>
        <taxon>Nematocera</taxon>
        <taxon>Culicoidea</taxon>
        <taxon>Culicidae</taxon>
        <taxon>Culicinae</taxon>
        <taxon>Culicini</taxon>
        <taxon>Culex</taxon>
        <taxon>Culex</taxon>
    </lineage>
</organism>
<evidence type="ECO:0000256" key="1">
    <source>
        <dbReference type="SAM" id="MobiDB-lite"/>
    </source>
</evidence>
<reference evidence="2" key="1">
    <citation type="submission" date="2021-05" db="EMBL/GenBank/DDBJ databases">
        <authorList>
            <person name="Alioto T."/>
            <person name="Alioto T."/>
            <person name="Gomez Garrido J."/>
        </authorList>
    </citation>
    <scope>NUCLEOTIDE SEQUENCE</scope>
</reference>
<evidence type="ECO:0000313" key="2">
    <source>
        <dbReference type="EMBL" id="CAG6478950.1"/>
    </source>
</evidence>